<evidence type="ECO:0000313" key="3">
    <source>
        <dbReference type="Proteomes" id="UP001055125"/>
    </source>
</evidence>
<protein>
    <recommendedName>
        <fullName evidence="4">RepB-like DNA primase domain-containing protein</fullName>
    </recommendedName>
</protein>
<dbReference type="Proteomes" id="UP001055125">
    <property type="component" value="Unassembled WGS sequence"/>
</dbReference>
<organism evidence="2 3">
    <name type="scientific">Methylobacterium iners</name>
    <dbReference type="NCBI Taxonomy" id="418707"/>
    <lineage>
        <taxon>Bacteria</taxon>
        <taxon>Pseudomonadati</taxon>
        <taxon>Pseudomonadota</taxon>
        <taxon>Alphaproteobacteria</taxon>
        <taxon>Hyphomicrobiales</taxon>
        <taxon>Methylobacteriaceae</taxon>
        <taxon>Methylobacterium</taxon>
    </lineage>
</organism>
<evidence type="ECO:0000313" key="2">
    <source>
        <dbReference type="EMBL" id="GJD97463.1"/>
    </source>
</evidence>
<sequence length="660" mass="73862">MNPSAIVDEPHGASLAVPGPSDADLEPRFRLGRKDNRHLVWADFIALFHPEDSRSVAVFAYSVEVKTDEYRTRNAGAKGSEIRDVVRRHRPRFVTINSFREGRPLKDGSDYRTRPCKAQSNLASLNALWVDIDFYKKGCAYRNRTQAEMVEAVLGRCKEEGIPAPSLIMSSGKGLLALWLHERLPALGKRGCLSVWKACQQHLNELFVDMGRDIKAMSATMNFRVPGTTNNQRPVEVIWPRYVDQVHRHEFSLLRTEILPYTAEEVRAHREAQAAKRAARAAKRAEREATGQPSAPRVKLTRETFQRAVMADLEKLFDARFQGRPVEKGQRDLWLYDLTVAASWLLPPDALRDEVKRLAPLCGLTQRRALTLMGAVLRKAKAAADGKTVTYMGRPVVPLYRTNPALMAKAHGVTVEEATELDLRLLVPPALKVAREAKRAERNRRLAGAKDRRVTQAARLEFGRYALERREAGVIVDELVFEARARFDGMGSKTWVEKAMREARAVNAIGRPQGKAKVGRPRKQPAQTGNNPRGSYGSISASTGLDREAAQVVAGGRAGYNGPVHAVHLTSTNKTPAAVLDPAGVDASGDIILDERRYRREGPGWIRYHEPSEDWEVVEVGLVEYEIHRASGWQSEMTPAAREWEEHLQDFLLPYQPVPA</sequence>
<proteinExistence type="predicted"/>
<keyword evidence="3" id="KW-1185">Reference proteome</keyword>
<dbReference type="EMBL" id="BPQP01000089">
    <property type="protein sequence ID" value="GJD97463.1"/>
    <property type="molecule type" value="Genomic_DNA"/>
</dbReference>
<gene>
    <name evidence="2" type="ORF">OCOJLMKI_4694</name>
</gene>
<feature type="region of interest" description="Disordered" evidence="1">
    <location>
        <begin position="1"/>
        <end position="20"/>
    </location>
</feature>
<reference evidence="2" key="2">
    <citation type="submission" date="2021-08" db="EMBL/GenBank/DDBJ databases">
        <authorList>
            <person name="Tani A."/>
            <person name="Ola A."/>
            <person name="Ogura Y."/>
            <person name="Katsura K."/>
            <person name="Hayashi T."/>
        </authorList>
    </citation>
    <scope>NUCLEOTIDE SEQUENCE</scope>
    <source>
        <strain evidence="2">DSM 19015</strain>
    </source>
</reference>
<accession>A0ABQ4S2V4</accession>
<feature type="region of interest" description="Disordered" evidence="1">
    <location>
        <begin position="507"/>
        <end position="541"/>
    </location>
</feature>
<evidence type="ECO:0008006" key="4">
    <source>
        <dbReference type="Google" id="ProtNLM"/>
    </source>
</evidence>
<reference evidence="2" key="1">
    <citation type="journal article" date="2021" name="Front. Microbiol.">
        <title>Comprehensive Comparative Genomics and Phenotyping of Methylobacterium Species.</title>
        <authorList>
            <person name="Alessa O."/>
            <person name="Ogura Y."/>
            <person name="Fujitani Y."/>
            <person name="Takami H."/>
            <person name="Hayashi T."/>
            <person name="Sahin N."/>
            <person name="Tani A."/>
        </authorList>
    </citation>
    <scope>NUCLEOTIDE SEQUENCE</scope>
    <source>
        <strain evidence="2">DSM 19015</strain>
    </source>
</reference>
<evidence type="ECO:0000256" key="1">
    <source>
        <dbReference type="SAM" id="MobiDB-lite"/>
    </source>
</evidence>
<dbReference type="RefSeq" id="WP_238246523.1">
    <property type="nucleotide sequence ID" value="NZ_BPQP01000089.1"/>
</dbReference>
<feature type="compositionally biased region" description="Polar residues" evidence="1">
    <location>
        <begin position="525"/>
        <end position="541"/>
    </location>
</feature>
<comment type="caution">
    <text evidence="2">The sequence shown here is derived from an EMBL/GenBank/DDBJ whole genome shotgun (WGS) entry which is preliminary data.</text>
</comment>
<name>A0ABQ4S2V4_9HYPH</name>